<dbReference type="CDD" id="cd17502">
    <property type="entry name" value="MFS_Azr1_MDR_like"/>
    <property type="match status" value="1"/>
</dbReference>
<dbReference type="FunFam" id="1.20.1720.10:FF:000004">
    <property type="entry name" value="EmrB/QacA family drug resistance transporter"/>
    <property type="match status" value="1"/>
</dbReference>
<evidence type="ECO:0000259" key="10">
    <source>
        <dbReference type="PROSITE" id="PS50850"/>
    </source>
</evidence>
<dbReference type="GO" id="GO:0022857">
    <property type="term" value="F:transmembrane transporter activity"/>
    <property type="evidence" value="ECO:0007669"/>
    <property type="project" value="InterPro"/>
</dbReference>
<gene>
    <name evidence="11" type="ORF">SAMN05660657_03682</name>
</gene>
<sequence length="546" mass="56112">MLVPGSLRPPGPEDTPWCRGGGNAPPGGVRSSSGVTSPPPASVGLRSERGPVLGAVMLSTALIALDSTIIATAVPAVVDDLGGFSQFPWLFSVYLLTQAVTVPVYGKLSDVYGRKPVLLFGIAVFVAASLFCGLAWSMPALIVGRALQGIGAGAVQPIGMTVIGDIYTVEERARVQGYLASVWAASSVLGPTLGGVFSDYLSWRWIFLVNLPLGAVALVVLYRRFTERVERRQHRLDVAGAVLLSAGCALLILGLLEGGNAWAWASGTSIAVLGTAVVLLVAFGFVERRAPEPVLPTWVFRRRILVTGNLAALGLGALLIGLSSYLPTWAQGVLGASALEAGFALAALTLGWPIAASLSGRVYLRIGFRNTALIGVVLAVAGTAATALLGQDAHLWQVGATMFVTGLGLGLSSSPLIVAVQSVVGWDRRGVVTGTNMFSRSIGSAIGAAVFGAIANTTLAARFASPPPGLEGELPRDVDGTTAALAQGGAVAEYARESLHAASHGVFLATAVTAVVIAVAVAAMPRRTEPLRFDDDPAQDAAAAAP</sequence>
<evidence type="ECO:0000256" key="9">
    <source>
        <dbReference type="SAM" id="Phobius"/>
    </source>
</evidence>
<dbReference type="AlphaFoldDB" id="A0A1I7BMR1"/>
<feature type="transmembrane region" description="Helical" evidence="9">
    <location>
        <begin position="332"/>
        <end position="355"/>
    </location>
</feature>
<dbReference type="PANTHER" id="PTHR23501">
    <property type="entry name" value="MAJOR FACILITATOR SUPERFAMILY"/>
    <property type="match status" value="1"/>
</dbReference>
<keyword evidence="5 9" id="KW-0812">Transmembrane</keyword>
<dbReference type="PRINTS" id="PR01036">
    <property type="entry name" value="TCRTETB"/>
</dbReference>
<dbReference type="Pfam" id="PF07690">
    <property type="entry name" value="MFS_1"/>
    <property type="match status" value="1"/>
</dbReference>
<comment type="subcellular location">
    <subcellularLocation>
        <location evidence="1">Cell inner membrane</location>
        <topology evidence="1">Multi-pass membrane protein</topology>
    </subcellularLocation>
</comment>
<evidence type="ECO:0000256" key="2">
    <source>
        <dbReference type="ARBA" id="ARBA00007520"/>
    </source>
</evidence>
<dbReference type="STRING" id="1296565.SAMN05660657_03682"/>
<keyword evidence="6 9" id="KW-1133">Transmembrane helix</keyword>
<comment type="similarity">
    <text evidence="2">Belongs to the major facilitator superfamily. TCR/Tet family.</text>
</comment>
<keyword evidence="12" id="KW-1185">Reference proteome</keyword>
<dbReference type="InterPro" id="IPR020846">
    <property type="entry name" value="MFS_dom"/>
</dbReference>
<feature type="domain" description="Major facilitator superfamily (MFS) profile" evidence="10">
    <location>
        <begin position="52"/>
        <end position="529"/>
    </location>
</feature>
<dbReference type="InterPro" id="IPR011701">
    <property type="entry name" value="MFS"/>
</dbReference>
<dbReference type="Gene3D" id="1.20.1720.10">
    <property type="entry name" value="Multidrug resistance protein D"/>
    <property type="match status" value="1"/>
</dbReference>
<feature type="transmembrane region" description="Helical" evidence="9">
    <location>
        <begin position="86"/>
        <end position="105"/>
    </location>
</feature>
<dbReference type="Proteomes" id="UP000199546">
    <property type="component" value="Unassembled WGS sequence"/>
</dbReference>
<feature type="transmembrane region" description="Helical" evidence="9">
    <location>
        <begin position="262"/>
        <end position="283"/>
    </location>
</feature>
<dbReference type="InterPro" id="IPR036259">
    <property type="entry name" value="MFS_trans_sf"/>
</dbReference>
<feature type="transmembrane region" description="Helical" evidence="9">
    <location>
        <begin position="395"/>
        <end position="420"/>
    </location>
</feature>
<evidence type="ECO:0000256" key="8">
    <source>
        <dbReference type="SAM" id="MobiDB-lite"/>
    </source>
</evidence>
<dbReference type="EMBL" id="FPBA01000015">
    <property type="protein sequence ID" value="SFT88467.1"/>
    <property type="molecule type" value="Genomic_DNA"/>
</dbReference>
<evidence type="ECO:0000256" key="4">
    <source>
        <dbReference type="ARBA" id="ARBA00022475"/>
    </source>
</evidence>
<evidence type="ECO:0000313" key="11">
    <source>
        <dbReference type="EMBL" id="SFT88467.1"/>
    </source>
</evidence>
<feature type="transmembrane region" description="Helical" evidence="9">
    <location>
        <begin position="117"/>
        <end position="136"/>
    </location>
</feature>
<feature type="transmembrane region" description="Helical" evidence="9">
    <location>
        <begin position="234"/>
        <end position="256"/>
    </location>
</feature>
<proteinExistence type="inferred from homology"/>
<name>A0A1I7BMR1_9ACTN</name>
<dbReference type="PROSITE" id="PS50850">
    <property type="entry name" value="MFS"/>
    <property type="match status" value="1"/>
</dbReference>
<keyword evidence="3" id="KW-0813">Transport</keyword>
<feature type="transmembrane region" description="Helical" evidence="9">
    <location>
        <begin position="501"/>
        <end position="523"/>
    </location>
</feature>
<accession>A0A1I7BMR1</accession>
<feature type="transmembrane region" description="Helical" evidence="9">
    <location>
        <begin position="203"/>
        <end position="222"/>
    </location>
</feature>
<feature type="transmembrane region" description="Helical" evidence="9">
    <location>
        <begin position="367"/>
        <end position="389"/>
    </location>
</feature>
<dbReference type="Gene3D" id="1.20.1250.20">
    <property type="entry name" value="MFS general substrate transporter like domains"/>
    <property type="match status" value="1"/>
</dbReference>
<evidence type="ECO:0000256" key="1">
    <source>
        <dbReference type="ARBA" id="ARBA00004429"/>
    </source>
</evidence>
<dbReference type="GO" id="GO:0005886">
    <property type="term" value="C:plasma membrane"/>
    <property type="evidence" value="ECO:0007669"/>
    <property type="project" value="UniProtKB-SubCell"/>
</dbReference>
<evidence type="ECO:0000256" key="5">
    <source>
        <dbReference type="ARBA" id="ARBA00022692"/>
    </source>
</evidence>
<evidence type="ECO:0000256" key="7">
    <source>
        <dbReference type="ARBA" id="ARBA00023136"/>
    </source>
</evidence>
<evidence type="ECO:0000313" key="12">
    <source>
        <dbReference type="Proteomes" id="UP000199546"/>
    </source>
</evidence>
<organism evidence="11 12">
    <name type="scientific">Geodermatophilus amargosae</name>
    <dbReference type="NCBI Taxonomy" id="1296565"/>
    <lineage>
        <taxon>Bacteria</taxon>
        <taxon>Bacillati</taxon>
        <taxon>Actinomycetota</taxon>
        <taxon>Actinomycetes</taxon>
        <taxon>Geodermatophilales</taxon>
        <taxon>Geodermatophilaceae</taxon>
        <taxon>Geodermatophilus</taxon>
    </lineage>
</organism>
<dbReference type="PANTHER" id="PTHR23501:SF191">
    <property type="entry name" value="VACUOLAR BASIC AMINO ACID TRANSPORTER 4"/>
    <property type="match status" value="1"/>
</dbReference>
<feature type="transmembrane region" description="Helical" evidence="9">
    <location>
        <begin position="304"/>
        <end position="326"/>
    </location>
</feature>
<dbReference type="SUPFAM" id="SSF103473">
    <property type="entry name" value="MFS general substrate transporter"/>
    <property type="match status" value="1"/>
</dbReference>
<keyword evidence="7 9" id="KW-0472">Membrane</keyword>
<evidence type="ECO:0000256" key="6">
    <source>
        <dbReference type="ARBA" id="ARBA00022989"/>
    </source>
</evidence>
<feature type="region of interest" description="Disordered" evidence="8">
    <location>
        <begin position="1"/>
        <end position="46"/>
    </location>
</feature>
<feature type="transmembrane region" description="Helical" evidence="9">
    <location>
        <begin position="52"/>
        <end position="74"/>
    </location>
</feature>
<dbReference type="OrthoDB" id="7375466at2"/>
<evidence type="ECO:0000256" key="3">
    <source>
        <dbReference type="ARBA" id="ARBA00022448"/>
    </source>
</evidence>
<protein>
    <submittedName>
        <fullName evidence="11">Drug resistance transporter, EmrB/QacA subfamily</fullName>
    </submittedName>
</protein>
<keyword evidence="4" id="KW-1003">Cell membrane</keyword>
<reference evidence="12" key="1">
    <citation type="submission" date="2016-10" db="EMBL/GenBank/DDBJ databases">
        <authorList>
            <person name="Varghese N."/>
            <person name="Submissions S."/>
        </authorList>
    </citation>
    <scope>NUCLEOTIDE SEQUENCE [LARGE SCALE GENOMIC DNA]</scope>
    <source>
        <strain evidence="12">DSM 46136</strain>
    </source>
</reference>
<feature type="transmembrane region" description="Helical" evidence="9">
    <location>
        <begin position="441"/>
        <end position="464"/>
    </location>
</feature>